<dbReference type="EMBL" id="JOJR01001230">
    <property type="protein sequence ID" value="RCN31737.1"/>
    <property type="molecule type" value="Genomic_DNA"/>
</dbReference>
<evidence type="ECO:0000313" key="2">
    <source>
        <dbReference type="Proteomes" id="UP000252519"/>
    </source>
</evidence>
<dbReference type="STRING" id="29170.A0A368FNH9"/>
<organism evidence="1 2">
    <name type="scientific">Ancylostoma caninum</name>
    <name type="common">Dog hookworm</name>
    <dbReference type="NCBI Taxonomy" id="29170"/>
    <lineage>
        <taxon>Eukaryota</taxon>
        <taxon>Metazoa</taxon>
        <taxon>Ecdysozoa</taxon>
        <taxon>Nematoda</taxon>
        <taxon>Chromadorea</taxon>
        <taxon>Rhabditida</taxon>
        <taxon>Rhabditina</taxon>
        <taxon>Rhabditomorpha</taxon>
        <taxon>Strongyloidea</taxon>
        <taxon>Ancylostomatidae</taxon>
        <taxon>Ancylostomatinae</taxon>
        <taxon>Ancylostoma</taxon>
    </lineage>
</organism>
<comment type="caution">
    <text evidence="1">The sequence shown here is derived from an EMBL/GenBank/DDBJ whole genome shotgun (WGS) entry which is preliminary data.</text>
</comment>
<dbReference type="AlphaFoldDB" id="A0A368FNH9"/>
<evidence type="ECO:0000313" key="1">
    <source>
        <dbReference type="EMBL" id="RCN31737.1"/>
    </source>
</evidence>
<protein>
    <submittedName>
        <fullName evidence="1">Uncharacterized protein</fullName>
    </submittedName>
</protein>
<sequence>MCDQNALLRLLAAQATAQQQMLFGCGTGTGASSAGGGTTAAAHRGASANGAAAAALLNGMLGVANPFLSPEMMLWQSMVAAQAQIAQLQQQQQAQNQPSFDDVLKKLAESAKKS</sequence>
<name>A0A368FNH9_ANCCA</name>
<accession>A0A368FNH9</accession>
<dbReference type="Proteomes" id="UP000252519">
    <property type="component" value="Unassembled WGS sequence"/>
</dbReference>
<keyword evidence="2" id="KW-1185">Reference proteome</keyword>
<reference evidence="1 2" key="1">
    <citation type="submission" date="2014-10" db="EMBL/GenBank/DDBJ databases">
        <title>Draft genome of the hookworm Ancylostoma caninum.</title>
        <authorList>
            <person name="Mitreva M."/>
        </authorList>
    </citation>
    <scope>NUCLEOTIDE SEQUENCE [LARGE SCALE GENOMIC DNA]</scope>
    <source>
        <strain evidence="1 2">Baltimore</strain>
    </source>
</reference>
<proteinExistence type="predicted"/>
<gene>
    <name evidence="1" type="ORF">ANCCAN_22471</name>
</gene>